<dbReference type="KEGG" id="ccan:109693887"/>
<evidence type="ECO:0000313" key="2">
    <source>
        <dbReference type="RefSeq" id="XP_020031083.1"/>
    </source>
</evidence>
<reference evidence="2" key="1">
    <citation type="submission" date="2025-08" db="UniProtKB">
        <authorList>
            <consortium name="RefSeq"/>
        </authorList>
    </citation>
    <scope>IDENTIFICATION</scope>
    <source>
        <tissue evidence="2">Leukocyte</tissue>
    </source>
</reference>
<accession>A0A8B7VHF6</accession>
<evidence type="ECO:0000256" key="1">
    <source>
        <dbReference type="SAM" id="MobiDB-lite"/>
    </source>
</evidence>
<dbReference type="AlphaFoldDB" id="A0A8B7VHF6"/>
<gene>
    <name evidence="2" type="primary">LOC109693887</name>
</gene>
<protein>
    <submittedName>
        <fullName evidence="2">Uncharacterized protein LOC109693887</fullName>
    </submittedName>
</protein>
<name>A0A8B7VHF6_CASCN</name>
<proteinExistence type="predicted"/>
<sequence>MGRVCAHIKEQELTQRMDVTTHLGRLGLRCNALPPPTAAGSGQLKAWEKALVPTPFLSGKQPKSKPRKAAVELMEPEITAPPSPPGSVGGHGKQGHDVSDVRYTGLGRESSGIWLPSLAGLLLWQQAGPARPALVSARIPNVGCGIQGTVYRIYPRSLPDKLLIHLDPALFQGRKWIVGMEQTSCMGSASTKQEFFQSQPAPSSIIPGPIHRPREK</sequence>
<dbReference type="RefSeq" id="XP_020031083.1">
    <property type="nucleotide sequence ID" value="XM_020175494.1"/>
</dbReference>
<feature type="region of interest" description="Disordered" evidence="1">
    <location>
        <begin position="77"/>
        <end position="100"/>
    </location>
</feature>
<organism evidence="2">
    <name type="scientific">Castor canadensis</name>
    <name type="common">American beaver</name>
    <dbReference type="NCBI Taxonomy" id="51338"/>
    <lineage>
        <taxon>Eukaryota</taxon>
        <taxon>Metazoa</taxon>
        <taxon>Chordata</taxon>
        <taxon>Craniata</taxon>
        <taxon>Vertebrata</taxon>
        <taxon>Euteleostomi</taxon>
        <taxon>Mammalia</taxon>
        <taxon>Eutheria</taxon>
        <taxon>Euarchontoglires</taxon>
        <taxon>Glires</taxon>
        <taxon>Rodentia</taxon>
        <taxon>Castorimorpha</taxon>
        <taxon>Castoridae</taxon>
        <taxon>Castor</taxon>
    </lineage>
</organism>
<feature type="region of interest" description="Disordered" evidence="1">
    <location>
        <begin position="193"/>
        <end position="216"/>
    </location>
</feature>
<feature type="compositionally biased region" description="Polar residues" evidence="1">
    <location>
        <begin position="193"/>
        <end position="202"/>
    </location>
</feature>